<protein>
    <submittedName>
        <fullName evidence="1">Uncharacterized protein</fullName>
    </submittedName>
</protein>
<keyword evidence="2" id="KW-1185">Reference proteome</keyword>
<dbReference type="Proteomes" id="UP001280581">
    <property type="component" value="Unassembled WGS sequence"/>
</dbReference>
<gene>
    <name evidence="1" type="ORF">GRF29_1536g1326398</name>
</gene>
<comment type="caution">
    <text evidence="1">The sequence shown here is derived from an EMBL/GenBank/DDBJ whole genome shotgun (WGS) entry which is preliminary data.</text>
</comment>
<organism evidence="1 2">
    <name type="scientific">Pseudopithomyces chartarum</name>
    <dbReference type="NCBI Taxonomy" id="1892770"/>
    <lineage>
        <taxon>Eukaryota</taxon>
        <taxon>Fungi</taxon>
        <taxon>Dikarya</taxon>
        <taxon>Ascomycota</taxon>
        <taxon>Pezizomycotina</taxon>
        <taxon>Dothideomycetes</taxon>
        <taxon>Pleosporomycetidae</taxon>
        <taxon>Pleosporales</taxon>
        <taxon>Massarineae</taxon>
        <taxon>Didymosphaeriaceae</taxon>
        <taxon>Pseudopithomyces</taxon>
    </lineage>
</organism>
<evidence type="ECO:0000313" key="2">
    <source>
        <dbReference type="Proteomes" id="UP001280581"/>
    </source>
</evidence>
<evidence type="ECO:0000313" key="1">
    <source>
        <dbReference type="EMBL" id="KAK3197302.1"/>
    </source>
</evidence>
<dbReference type="EMBL" id="WVTA01000021">
    <property type="protein sequence ID" value="KAK3197302.1"/>
    <property type="molecule type" value="Genomic_DNA"/>
</dbReference>
<accession>A0AAN6LPA0</accession>
<proteinExistence type="predicted"/>
<sequence length="203" mass="22325">MPFKKITAPASASLVEDLQLKAYPRPLLERLSSALTTRLANIESPLHTESGPIDRPPTKNDRQKFTLWCGTASTAHEAFEGQYAFREGADLALLKLFSDCCPNKLAANPIWVPLEDPGTPKPNPLGLELHFVAENELGWLEDKYGGLALCFVLSGELFWLYVKAEVGDDQIPLAPGNELPLPPLVRETPPSGFKKFSLSLSKK</sequence>
<dbReference type="AlphaFoldDB" id="A0AAN6LPA0"/>
<name>A0AAN6LPA0_9PLEO</name>
<reference evidence="1 2" key="1">
    <citation type="submission" date="2021-02" db="EMBL/GenBank/DDBJ databases">
        <title>Genome assembly of Pseudopithomyces chartarum.</title>
        <authorList>
            <person name="Jauregui R."/>
            <person name="Singh J."/>
            <person name="Voisey C."/>
        </authorList>
    </citation>
    <scope>NUCLEOTIDE SEQUENCE [LARGE SCALE GENOMIC DNA]</scope>
    <source>
        <strain evidence="1 2">AGR01</strain>
    </source>
</reference>